<keyword evidence="1" id="KW-0472">Membrane</keyword>
<evidence type="ECO:0000256" key="1">
    <source>
        <dbReference type="SAM" id="Phobius"/>
    </source>
</evidence>
<dbReference type="Pfam" id="PF23728">
    <property type="entry name" value="Tubby_C_like"/>
    <property type="match status" value="1"/>
</dbReference>
<accession>A0A5D4KIK6</accession>
<dbReference type="RefSeq" id="WP_148945753.1">
    <property type="nucleotide sequence ID" value="NZ_VTEH01000002.1"/>
</dbReference>
<evidence type="ECO:0000259" key="2">
    <source>
        <dbReference type="Pfam" id="PF23728"/>
    </source>
</evidence>
<keyword evidence="1" id="KW-1133">Transmembrane helix</keyword>
<proteinExistence type="predicted"/>
<reference evidence="3 4" key="1">
    <citation type="submission" date="2019-08" db="EMBL/GenBank/DDBJ databases">
        <title>Bacillus genomes from the desert of Cuatro Cienegas, Coahuila.</title>
        <authorList>
            <person name="Olmedo-Alvarez G."/>
        </authorList>
    </citation>
    <scope>NUCLEOTIDE SEQUENCE [LARGE SCALE GENOMIC DNA]</scope>
    <source>
        <strain evidence="3 4">CH40_1T</strain>
    </source>
</reference>
<evidence type="ECO:0000313" key="4">
    <source>
        <dbReference type="Proteomes" id="UP000323317"/>
    </source>
</evidence>
<dbReference type="InterPro" id="IPR056944">
    <property type="entry name" value="Tubby_C-like"/>
</dbReference>
<dbReference type="EMBL" id="VTEH01000002">
    <property type="protein sequence ID" value="TYR77062.1"/>
    <property type="molecule type" value="Genomic_DNA"/>
</dbReference>
<feature type="domain" description="Tubby C-terminal" evidence="2">
    <location>
        <begin position="49"/>
        <end position="214"/>
    </location>
</feature>
<sequence length="220" mass="25089">MYGGEHIPDWFLIMVLIIVIVFAAISFLMSSGRVELKPGVSNDRGTKAFYYENPLKFMTKPIEVVDVKMGHVGQIQREYNAVSKLFLSLLMPNYFVSIKGTDKQNGTFVRVEKIKGKNGMVKSSWEVELNSPNLNERFMIKGERKSPSHVIASFTFQNELIRVAKPSGERTYHFYRNDKEAAKISLIGKLPPRKIFIDGRQGEIPLLLIAAIFEALKLYR</sequence>
<comment type="caution">
    <text evidence="3">The sequence shown here is derived from an EMBL/GenBank/DDBJ whole genome shotgun (WGS) entry which is preliminary data.</text>
</comment>
<keyword evidence="1" id="KW-0812">Transmembrane</keyword>
<organism evidence="3 4">
    <name type="scientific">Rossellomorea vietnamensis</name>
    <dbReference type="NCBI Taxonomy" id="218284"/>
    <lineage>
        <taxon>Bacteria</taxon>
        <taxon>Bacillati</taxon>
        <taxon>Bacillota</taxon>
        <taxon>Bacilli</taxon>
        <taxon>Bacillales</taxon>
        <taxon>Bacillaceae</taxon>
        <taxon>Rossellomorea</taxon>
    </lineage>
</organism>
<dbReference type="AlphaFoldDB" id="A0A5D4KIK6"/>
<evidence type="ECO:0000313" key="3">
    <source>
        <dbReference type="EMBL" id="TYR77062.1"/>
    </source>
</evidence>
<dbReference type="Proteomes" id="UP000323317">
    <property type="component" value="Unassembled WGS sequence"/>
</dbReference>
<protein>
    <recommendedName>
        <fullName evidence="2">Tubby C-terminal domain-containing protein</fullName>
    </recommendedName>
</protein>
<feature type="transmembrane region" description="Helical" evidence="1">
    <location>
        <begin position="12"/>
        <end position="29"/>
    </location>
</feature>
<name>A0A5D4KIK6_9BACI</name>
<gene>
    <name evidence="3" type="ORF">FZC79_05030</name>
</gene>